<reference evidence="10" key="1">
    <citation type="journal article" date="2020" name="ISME J.">
        <title>Gammaproteobacteria mediating utilization of methyl-, sulfur- and petroleum organic compounds in deep ocean hydrothermal plumes.</title>
        <authorList>
            <person name="Zhou Z."/>
            <person name="Liu Y."/>
            <person name="Pan J."/>
            <person name="Cron B.R."/>
            <person name="Toner B.M."/>
            <person name="Anantharaman K."/>
            <person name="Breier J.A."/>
            <person name="Dick G.J."/>
            <person name="Li M."/>
        </authorList>
    </citation>
    <scope>NUCLEOTIDE SEQUENCE</scope>
    <source>
        <strain evidence="10">SZUA-1534</strain>
    </source>
</reference>
<keyword evidence="6" id="KW-0560">Oxidoreductase</keyword>
<name>A0A832ZZ08_9EURY</name>
<protein>
    <submittedName>
        <fullName evidence="10">Anaerobic ribonucleoside-triphosphate reductase activating protein</fullName>
    </submittedName>
</protein>
<dbReference type="SFLD" id="SFLDG01094">
    <property type="entry name" value="Uncharacterised_Radical_SAM_Su"/>
    <property type="match status" value="1"/>
</dbReference>
<dbReference type="NCBIfam" id="TIGR02495">
    <property type="entry name" value="NrdG2"/>
    <property type="match status" value="1"/>
</dbReference>
<dbReference type="PANTHER" id="PTHR30352">
    <property type="entry name" value="PYRUVATE FORMATE-LYASE-ACTIVATING ENZYME"/>
    <property type="match status" value="1"/>
</dbReference>
<comment type="caution">
    <text evidence="10">The sequence shown here is derived from an EMBL/GenBank/DDBJ whole genome shotgun (WGS) entry which is preliminary data.</text>
</comment>
<keyword evidence="3" id="KW-0004">4Fe-4S</keyword>
<dbReference type="InterPro" id="IPR013785">
    <property type="entry name" value="Aldolase_TIM"/>
</dbReference>
<dbReference type="AlphaFoldDB" id="A0A832ZZ08"/>
<evidence type="ECO:0000259" key="9">
    <source>
        <dbReference type="PROSITE" id="PS51918"/>
    </source>
</evidence>
<comment type="similarity">
    <text evidence="2">Belongs to the organic radical-activating enzymes family.</text>
</comment>
<comment type="cofactor">
    <cofactor evidence="1">
        <name>[4Fe-4S] cluster</name>
        <dbReference type="ChEBI" id="CHEBI:49883"/>
    </cofactor>
</comment>
<evidence type="ECO:0000313" key="10">
    <source>
        <dbReference type="EMBL" id="HIQ32699.1"/>
    </source>
</evidence>
<keyword evidence="7" id="KW-0408">Iron</keyword>
<feature type="domain" description="Radical SAM core" evidence="9">
    <location>
        <begin position="13"/>
        <end position="225"/>
    </location>
</feature>
<dbReference type="InterPro" id="IPR034457">
    <property type="entry name" value="Organic_radical-activating"/>
</dbReference>
<gene>
    <name evidence="10" type="ORF">EYH55_04390</name>
</gene>
<evidence type="ECO:0000313" key="11">
    <source>
        <dbReference type="Proteomes" id="UP000623215"/>
    </source>
</evidence>
<dbReference type="GO" id="GO:0046872">
    <property type="term" value="F:metal ion binding"/>
    <property type="evidence" value="ECO:0007669"/>
    <property type="project" value="UniProtKB-KW"/>
</dbReference>
<dbReference type="Gene3D" id="3.20.20.70">
    <property type="entry name" value="Aldolase class I"/>
    <property type="match status" value="1"/>
</dbReference>
<evidence type="ECO:0000256" key="8">
    <source>
        <dbReference type="ARBA" id="ARBA00023014"/>
    </source>
</evidence>
<dbReference type="EMBL" id="DQVW01000081">
    <property type="protein sequence ID" value="HIQ32699.1"/>
    <property type="molecule type" value="Genomic_DNA"/>
</dbReference>
<dbReference type="InterPro" id="IPR058240">
    <property type="entry name" value="rSAM_sf"/>
</dbReference>
<accession>A0A832ZZ08</accession>
<dbReference type="SUPFAM" id="SSF102114">
    <property type="entry name" value="Radical SAM enzymes"/>
    <property type="match status" value="1"/>
</dbReference>
<proteinExistence type="inferred from homology"/>
<evidence type="ECO:0000256" key="3">
    <source>
        <dbReference type="ARBA" id="ARBA00022485"/>
    </source>
</evidence>
<evidence type="ECO:0000256" key="5">
    <source>
        <dbReference type="ARBA" id="ARBA00022723"/>
    </source>
</evidence>
<keyword evidence="4" id="KW-0949">S-adenosyl-L-methionine</keyword>
<evidence type="ECO:0000256" key="4">
    <source>
        <dbReference type="ARBA" id="ARBA00022691"/>
    </source>
</evidence>
<dbReference type="CDD" id="cd01335">
    <property type="entry name" value="Radical_SAM"/>
    <property type="match status" value="1"/>
</dbReference>
<evidence type="ECO:0000256" key="1">
    <source>
        <dbReference type="ARBA" id="ARBA00001966"/>
    </source>
</evidence>
<dbReference type="PROSITE" id="PS51918">
    <property type="entry name" value="RADICAL_SAM"/>
    <property type="match status" value="1"/>
</dbReference>
<keyword evidence="5" id="KW-0479">Metal-binding</keyword>
<dbReference type="Pfam" id="PF04055">
    <property type="entry name" value="Radical_SAM"/>
    <property type="match status" value="1"/>
</dbReference>
<dbReference type="InterPro" id="IPR012840">
    <property type="entry name" value="NrdG2"/>
</dbReference>
<dbReference type="GO" id="GO:0016491">
    <property type="term" value="F:oxidoreductase activity"/>
    <property type="evidence" value="ECO:0007669"/>
    <property type="project" value="UniProtKB-KW"/>
</dbReference>
<dbReference type="PROSITE" id="PS01087">
    <property type="entry name" value="RADICAL_ACTIVATING"/>
    <property type="match status" value="1"/>
</dbReference>
<dbReference type="InterPro" id="IPR007197">
    <property type="entry name" value="rSAM"/>
</dbReference>
<sequence>MKIFGILDLSTLDYPKKCSSVVFMSGCNMRCGYCHNYLQMKKNTYDLPPYKVYKSIDLTFSEAVVVSGGEPTVQPQDLKEFCRIVKREENLPIKLDTNGSNVDTVKELIQEGLIDYLALDVKCAFEKYWDIAQYDGGKIESNVRKLLKICKEEGVFLECRTTYVPGKMDRGDIYTIVKTVKGCDLYALQQFDSEHAWKEEYRRLREPTLEELLELGRIAKEYIPNVVVRSKEGIVYL</sequence>
<dbReference type="PANTHER" id="PTHR30352:SF13">
    <property type="entry name" value="GLYCYL-RADICAL ENZYME ACTIVATING ENZYME YJJW-RELATED"/>
    <property type="match status" value="1"/>
</dbReference>
<organism evidence="10 11">
    <name type="scientific">Methanothermococcus okinawensis</name>
    <dbReference type="NCBI Taxonomy" id="155863"/>
    <lineage>
        <taxon>Archaea</taxon>
        <taxon>Methanobacteriati</taxon>
        <taxon>Methanobacteriota</taxon>
        <taxon>Methanomada group</taxon>
        <taxon>Methanococci</taxon>
        <taxon>Methanococcales</taxon>
        <taxon>Methanococcaceae</taxon>
        <taxon>Methanothermococcus</taxon>
    </lineage>
</organism>
<dbReference type="Proteomes" id="UP000623215">
    <property type="component" value="Unassembled WGS sequence"/>
</dbReference>
<evidence type="ECO:0000256" key="7">
    <source>
        <dbReference type="ARBA" id="ARBA00023004"/>
    </source>
</evidence>
<dbReference type="InterPro" id="IPR001989">
    <property type="entry name" value="Radical_activat_CS"/>
</dbReference>
<keyword evidence="8" id="KW-0411">Iron-sulfur</keyword>
<evidence type="ECO:0000256" key="6">
    <source>
        <dbReference type="ARBA" id="ARBA00023002"/>
    </source>
</evidence>
<evidence type="ECO:0000256" key="2">
    <source>
        <dbReference type="ARBA" id="ARBA00009777"/>
    </source>
</evidence>
<dbReference type="SFLD" id="SFLDS00029">
    <property type="entry name" value="Radical_SAM"/>
    <property type="match status" value="1"/>
</dbReference>
<dbReference type="GO" id="GO:0051539">
    <property type="term" value="F:4 iron, 4 sulfur cluster binding"/>
    <property type="evidence" value="ECO:0007669"/>
    <property type="project" value="UniProtKB-KW"/>
</dbReference>